<feature type="non-terminal residue" evidence="1">
    <location>
        <position position="1"/>
    </location>
</feature>
<proteinExistence type="predicted"/>
<sequence>SSSSSCLSGQEEDALARLLLAFEDRLSRGFDRELQDAVLRSGVFPAVAAVLASPSAPARLRERCAAAVEAMVRFNRDVFVGHVLMGGGGGGDGSSSSSVLSSLATMGTPASMRVLQSLVAAIKIALVDEIHADGHIPRLVGFLSSPDVDMEVAALELLLRVAYYARKEAVDAMMGANVVKRLVALQRHPDLGGSLIEMDDAGDDDPAGGGVGRPFASCVARLAIQMEVGEGLRRREKAAAKLEILERVREAAASEAEAATIVAEVLWGASP</sequence>
<dbReference type="EMBL" id="GDJX01000744">
    <property type="protein sequence ID" value="JAT67192.1"/>
    <property type="molecule type" value="Transcribed_RNA"/>
</dbReference>
<dbReference type="PANTHER" id="PTHR35834:SF2">
    <property type="entry name" value="ATAXIN-10 DOMAIN-CONTAINING PROTEIN"/>
    <property type="match status" value="1"/>
</dbReference>
<gene>
    <name evidence="1" type="primary">CCM1_4</name>
    <name evidence="1" type="ORF">g.34493</name>
</gene>
<protein>
    <submittedName>
        <fullName evidence="1">Mitochondrial group I intron splicing factor CCM1</fullName>
    </submittedName>
</protein>
<dbReference type="InterPro" id="IPR011989">
    <property type="entry name" value="ARM-like"/>
</dbReference>
<reference evidence="1" key="1">
    <citation type="submission" date="2015-07" db="EMBL/GenBank/DDBJ databases">
        <title>Transcriptome Assembly of Anthurium amnicola.</title>
        <authorList>
            <person name="Suzuki J."/>
        </authorList>
    </citation>
    <scope>NUCLEOTIDE SEQUENCE</scope>
</reference>
<dbReference type="InterPro" id="IPR016024">
    <property type="entry name" value="ARM-type_fold"/>
</dbReference>
<accession>A0A1D1ZJQ2</accession>
<dbReference type="Gene3D" id="1.25.10.10">
    <property type="entry name" value="Leucine-rich Repeat Variant"/>
    <property type="match status" value="1"/>
</dbReference>
<evidence type="ECO:0000313" key="1">
    <source>
        <dbReference type="EMBL" id="JAT67192.1"/>
    </source>
</evidence>
<name>A0A1D1ZJQ2_9ARAE</name>
<dbReference type="AlphaFoldDB" id="A0A1D1ZJQ2"/>
<organism evidence="1">
    <name type="scientific">Anthurium amnicola</name>
    <dbReference type="NCBI Taxonomy" id="1678845"/>
    <lineage>
        <taxon>Eukaryota</taxon>
        <taxon>Viridiplantae</taxon>
        <taxon>Streptophyta</taxon>
        <taxon>Embryophyta</taxon>
        <taxon>Tracheophyta</taxon>
        <taxon>Spermatophyta</taxon>
        <taxon>Magnoliopsida</taxon>
        <taxon>Liliopsida</taxon>
        <taxon>Araceae</taxon>
        <taxon>Pothoideae</taxon>
        <taxon>Potheae</taxon>
        <taxon>Anthurium</taxon>
    </lineage>
</organism>
<dbReference type="PANTHER" id="PTHR35834">
    <property type="entry name" value="ARMADILLO-TYPE FOLD PROTEIN-RELATED"/>
    <property type="match status" value="1"/>
</dbReference>
<dbReference type="SUPFAM" id="SSF48371">
    <property type="entry name" value="ARM repeat"/>
    <property type="match status" value="1"/>
</dbReference>